<protein>
    <submittedName>
        <fullName evidence="1">Uncharacterized protein</fullName>
    </submittedName>
</protein>
<evidence type="ECO:0000313" key="2">
    <source>
        <dbReference type="Proteomes" id="UP001288778"/>
    </source>
</evidence>
<evidence type="ECO:0000313" key="1">
    <source>
        <dbReference type="EMBL" id="MDZ4909120.1"/>
    </source>
</evidence>
<proteinExistence type="predicted"/>
<organism evidence="1 2">
    <name type="scientific">Clostridium perfringens</name>
    <dbReference type="NCBI Taxonomy" id="1502"/>
    <lineage>
        <taxon>Bacteria</taxon>
        <taxon>Bacillati</taxon>
        <taxon>Bacillota</taxon>
        <taxon>Clostridia</taxon>
        <taxon>Eubacteriales</taxon>
        <taxon>Clostridiaceae</taxon>
        <taxon>Clostridium</taxon>
    </lineage>
</organism>
<reference evidence="1" key="1">
    <citation type="submission" date="2019-11" db="EMBL/GenBank/DDBJ databases">
        <title>Characterization of Clostridium perfringens isolates from swine manure treated agricultural soils.</title>
        <authorList>
            <person name="Wushke S.T."/>
        </authorList>
    </citation>
    <scope>NUCLEOTIDE SEQUENCE</scope>
    <source>
        <strain evidence="1">X94</strain>
    </source>
</reference>
<dbReference type="Proteomes" id="UP001288778">
    <property type="component" value="Unassembled WGS sequence"/>
</dbReference>
<comment type="caution">
    <text evidence="1">The sequence shown here is derived from an EMBL/GenBank/DDBJ whole genome shotgun (WGS) entry which is preliminary data.</text>
</comment>
<sequence length="149" mass="17557">MDKITTKNLISFEVDLKTAKDFEDLISKLENCGVYIDFKFNIDSNFSNEESKLIHIEEINKKNTRDTIFAKKYHYFESKVVTVNLEDNPDLYSIFSAIYLNKMTNLIYDFYEGSDAIYVSFFVNNLLRKKYIEESKISSDLSENYIDLD</sequence>
<dbReference type="RefSeq" id="WP_198619024.1">
    <property type="nucleotide sequence ID" value="NZ_JACOHD010000018.1"/>
</dbReference>
<dbReference type="EMBL" id="WNUI01000019">
    <property type="protein sequence ID" value="MDZ4909120.1"/>
    <property type="molecule type" value="Genomic_DNA"/>
</dbReference>
<gene>
    <name evidence="1" type="ORF">GNF68_08555</name>
</gene>
<dbReference type="AlphaFoldDB" id="A0AAW9I2D1"/>
<name>A0AAW9I2D1_CLOPF</name>
<accession>A0AAW9I2D1</accession>